<comment type="function">
    <text evidence="6">Acts as a component of the translation initiation factor 2B (eIF2B) complex, which catalyzes the exchange of GDP for GTP on eukaryotic initiation factor 2 (eIF2) gamma subunit. Its guanine nucleotide exchange factor activity is repressed when bound to eIF2 complex phosphorylated on the alpha subunit, thereby limiting the amount of methionyl-initiator methionine tRNA available to the ribosome and consequently global translation is repressed.</text>
</comment>
<dbReference type="Pfam" id="PF01008">
    <property type="entry name" value="IF-2B"/>
    <property type="match status" value="1"/>
</dbReference>
<reference evidence="11 12" key="1">
    <citation type="submission" date="2024-11" db="EMBL/GenBank/DDBJ databases">
        <title>Adaptive evolution of stress response genes in parasites aligns with host niche diversity.</title>
        <authorList>
            <person name="Hahn C."/>
            <person name="Resl P."/>
        </authorList>
    </citation>
    <scope>NUCLEOTIDE SEQUENCE [LARGE SCALE GENOMIC DNA]</scope>
    <source>
        <strain evidence="11">EGGRZ-B1_66</strain>
        <tissue evidence="11">Body</tissue>
    </source>
</reference>
<protein>
    <recommendedName>
        <fullName evidence="7">Translation initiation factor eIF2B subunit alpha</fullName>
    </recommendedName>
    <alternativeName>
        <fullName evidence="8">eIF2B GDP-GTP exchange factor subunit alpha</fullName>
    </alternativeName>
</protein>
<gene>
    <name evidence="11" type="primary">EIF2B1</name>
    <name evidence="11" type="ORF">Ciccas_000656</name>
</gene>
<keyword evidence="5" id="KW-0648">Protein biosynthesis</keyword>
<keyword evidence="4 11" id="KW-0396">Initiation factor</keyword>
<evidence type="ECO:0000256" key="9">
    <source>
        <dbReference type="ARBA" id="ARBA00046432"/>
    </source>
</evidence>
<comment type="caution">
    <text evidence="11">The sequence shown here is derived from an EMBL/GenBank/DDBJ whole genome shotgun (WGS) entry which is preliminary data.</text>
</comment>
<dbReference type="Gene3D" id="1.20.120.1070">
    <property type="entry name" value="Translation initiation factor eIF-2B, N-terminal domain"/>
    <property type="match status" value="1"/>
</dbReference>
<dbReference type="InterPro" id="IPR042529">
    <property type="entry name" value="IF_2B-like_C"/>
</dbReference>
<dbReference type="PANTHER" id="PTHR45860:SF1">
    <property type="entry name" value="TRANSLATION INITIATION FACTOR EIF-2B SUBUNIT ALPHA"/>
    <property type="match status" value="1"/>
</dbReference>
<dbReference type="GO" id="GO:0003743">
    <property type="term" value="F:translation initiation factor activity"/>
    <property type="evidence" value="ECO:0007669"/>
    <property type="project" value="UniProtKB-KW"/>
</dbReference>
<evidence type="ECO:0000256" key="4">
    <source>
        <dbReference type="ARBA" id="ARBA00022540"/>
    </source>
</evidence>
<comment type="similarity">
    <text evidence="2 10">Belongs to the eIF-2B alpha/beta/delta subunits family.</text>
</comment>
<evidence type="ECO:0000313" key="11">
    <source>
        <dbReference type="EMBL" id="KAL3320652.1"/>
    </source>
</evidence>
<dbReference type="Proteomes" id="UP001626550">
    <property type="component" value="Unassembled WGS sequence"/>
</dbReference>
<dbReference type="GO" id="GO:0005829">
    <property type="term" value="C:cytosol"/>
    <property type="evidence" value="ECO:0007669"/>
    <property type="project" value="UniProtKB-SubCell"/>
</dbReference>
<evidence type="ECO:0000256" key="2">
    <source>
        <dbReference type="ARBA" id="ARBA00007251"/>
    </source>
</evidence>
<keyword evidence="12" id="KW-1185">Reference proteome</keyword>
<comment type="subcellular location">
    <subcellularLocation>
        <location evidence="1">Cytoplasm</location>
        <location evidence="1">Cytosol</location>
    </subcellularLocation>
</comment>
<evidence type="ECO:0000256" key="10">
    <source>
        <dbReference type="RuleBase" id="RU003814"/>
    </source>
</evidence>
<dbReference type="InterPro" id="IPR051501">
    <property type="entry name" value="eIF2B_alpha/beta/delta"/>
</dbReference>
<proteinExistence type="inferred from homology"/>
<dbReference type="InterPro" id="IPR042528">
    <property type="entry name" value="elF-2B_alpha_N"/>
</dbReference>
<dbReference type="EMBL" id="JBJKFK010000038">
    <property type="protein sequence ID" value="KAL3320652.1"/>
    <property type="molecule type" value="Genomic_DNA"/>
</dbReference>
<evidence type="ECO:0000313" key="12">
    <source>
        <dbReference type="Proteomes" id="UP001626550"/>
    </source>
</evidence>
<sequence length="339" mass="37873">MNSISNQFKNMCIKENDRSEGVVAIKLLTKLIEESKVSTVQELRDLLSNAIEEMLITDTSNSSVKSSSELFLRFISLTIADCTGDFEDLRKRLLTRAAIYLNKVDQCREQIARHTLSILYDGIRVMVHAKSRVILAALECAVIQAHRRNIHCYVTMASPGNEGQSMYQLLTKRGISCSLIPDTAIAYVMPETDAVLLGAEAVVESGGILNRLGSSTLAMVAHSFGKPVYVLAESFKFVRSYPLDQRHIADEFKWPPAKLKLLLSKQVNSEQSKPVVESSNNFAELDSVWERLKKLRANKSLTEIPITDYTNPKYITQLISDLGILTPSAVSDELIKLYL</sequence>
<evidence type="ECO:0000256" key="3">
    <source>
        <dbReference type="ARBA" id="ARBA00022490"/>
    </source>
</evidence>
<evidence type="ECO:0000256" key="7">
    <source>
        <dbReference type="ARBA" id="ARBA00044208"/>
    </source>
</evidence>
<name>A0ABD2QMN7_9PLAT</name>
<dbReference type="PANTHER" id="PTHR45860">
    <property type="entry name" value="TRANSLATION INITIATION FACTOR EIF-2B SUBUNIT ALPHA"/>
    <property type="match status" value="1"/>
</dbReference>
<comment type="subunit">
    <text evidence="9">Component of the translation initiation factor 2B (eIF2B) complex which is a heterodecamer of two sets of five different subunits: alpha, beta, gamma, delta and epsilon. Subunits alpha, beta and delta comprise a regulatory subcomplex and subunits epsilon and gamma comprise a catalytic subcomplex. Within the complex, the hexameric regulatory complex resides at the center, with the two heterodimeric catalytic subcomplexes bound on opposite sides.</text>
</comment>
<evidence type="ECO:0000256" key="5">
    <source>
        <dbReference type="ARBA" id="ARBA00022917"/>
    </source>
</evidence>
<dbReference type="InterPro" id="IPR037171">
    <property type="entry name" value="NagB/RpiA_transferase-like"/>
</dbReference>
<dbReference type="Gene3D" id="3.40.50.10470">
    <property type="entry name" value="Translation initiation factor eif-2b, domain 2"/>
    <property type="match status" value="1"/>
</dbReference>
<accession>A0ABD2QMN7</accession>
<organism evidence="11 12">
    <name type="scientific">Cichlidogyrus casuarinus</name>
    <dbReference type="NCBI Taxonomy" id="1844966"/>
    <lineage>
        <taxon>Eukaryota</taxon>
        <taxon>Metazoa</taxon>
        <taxon>Spiralia</taxon>
        <taxon>Lophotrochozoa</taxon>
        <taxon>Platyhelminthes</taxon>
        <taxon>Monogenea</taxon>
        <taxon>Monopisthocotylea</taxon>
        <taxon>Dactylogyridea</taxon>
        <taxon>Ancyrocephalidae</taxon>
        <taxon>Cichlidogyrus</taxon>
    </lineage>
</organism>
<dbReference type="InterPro" id="IPR000649">
    <property type="entry name" value="IF-2B-related"/>
</dbReference>
<evidence type="ECO:0000256" key="6">
    <source>
        <dbReference type="ARBA" id="ARBA00043898"/>
    </source>
</evidence>
<evidence type="ECO:0000256" key="8">
    <source>
        <dbReference type="ARBA" id="ARBA00044236"/>
    </source>
</evidence>
<dbReference type="SUPFAM" id="SSF100950">
    <property type="entry name" value="NagB/RpiA/CoA transferase-like"/>
    <property type="match status" value="1"/>
</dbReference>
<dbReference type="AlphaFoldDB" id="A0ABD2QMN7"/>
<keyword evidence="3" id="KW-0963">Cytoplasm</keyword>
<evidence type="ECO:0000256" key="1">
    <source>
        <dbReference type="ARBA" id="ARBA00004514"/>
    </source>
</evidence>